<organism evidence="1 2">
    <name type="scientific">Agrobacterium vitis</name>
    <name type="common">Rhizobium vitis</name>
    <dbReference type="NCBI Taxonomy" id="373"/>
    <lineage>
        <taxon>Bacteria</taxon>
        <taxon>Pseudomonadati</taxon>
        <taxon>Pseudomonadota</taxon>
        <taxon>Alphaproteobacteria</taxon>
        <taxon>Hyphomicrobiales</taxon>
        <taxon>Rhizobiaceae</taxon>
        <taxon>Rhizobium/Agrobacterium group</taxon>
        <taxon>Agrobacterium</taxon>
    </lineage>
</organism>
<name>A0A6L6VIT7_AGRVI</name>
<accession>A0A6L6VIT7</accession>
<comment type="caution">
    <text evidence="1">The sequence shown here is derived from an EMBL/GenBank/DDBJ whole genome shotgun (WGS) entry which is preliminary data.</text>
</comment>
<evidence type="ECO:0000313" key="2">
    <source>
        <dbReference type="Proteomes" id="UP000477951"/>
    </source>
</evidence>
<protein>
    <submittedName>
        <fullName evidence="1">Uncharacterized protein</fullName>
    </submittedName>
</protein>
<dbReference type="EMBL" id="WPHR01000013">
    <property type="protein sequence ID" value="MUZ74129.1"/>
    <property type="molecule type" value="Genomic_DNA"/>
</dbReference>
<evidence type="ECO:0000313" key="1">
    <source>
        <dbReference type="EMBL" id="MUZ74129.1"/>
    </source>
</evidence>
<dbReference type="AlphaFoldDB" id="A0A6L6VIT7"/>
<gene>
    <name evidence="1" type="ORF">GOZ90_15685</name>
</gene>
<proteinExistence type="predicted"/>
<dbReference type="Proteomes" id="UP000477951">
    <property type="component" value="Unassembled WGS sequence"/>
</dbReference>
<reference evidence="1 2" key="1">
    <citation type="submission" date="2019-12" db="EMBL/GenBank/DDBJ databases">
        <title>Whole-genome sequencing of Allorhizobium vitis.</title>
        <authorList>
            <person name="Gan H.M."/>
            <person name="Szegedi E."/>
            <person name="Burr T."/>
            <person name="Savka M.A."/>
        </authorList>
    </citation>
    <scope>NUCLEOTIDE SEQUENCE [LARGE SCALE GENOMIC DNA]</scope>
    <source>
        <strain evidence="1 2">CG516</strain>
    </source>
</reference>
<sequence>MSMHLVAKVSAAYILVVVVSAAGHVAFQGPPIKFAGQTQEVGILTASAQQ</sequence>